<dbReference type="SUPFAM" id="SSF57302">
    <property type="entry name" value="Snake toxin-like"/>
    <property type="match status" value="1"/>
</dbReference>
<comment type="caution">
    <text evidence="2">The sequence shown here is derived from an EMBL/GenBank/DDBJ whole genome shotgun (WGS) entry which is preliminary data.</text>
</comment>
<dbReference type="InterPro" id="IPR045860">
    <property type="entry name" value="Snake_toxin-like_sf"/>
</dbReference>
<dbReference type="AlphaFoldDB" id="A0AAV6ZUX7"/>
<reference evidence="2" key="1">
    <citation type="thesis" date="2020" institute="ProQuest LLC" country="789 East Eisenhower Parkway, Ann Arbor, MI, USA">
        <title>Comparative Genomics and Chromosome Evolution.</title>
        <authorList>
            <person name="Mudd A.B."/>
        </authorList>
    </citation>
    <scope>NUCLEOTIDE SEQUENCE</scope>
    <source>
        <strain evidence="2">237g6f4</strain>
        <tissue evidence="2">Blood</tissue>
    </source>
</reference>
<feature type="signal peptide" evidence="1">
    <location>
        <begin position="1"/>
        <end position="21"/>
    </location>
</feature>
<organism evidence="2 3">
    <name type="scientific">Engystomops pustulosus</name>
    <name type="common">Tungara frog</name>
    <name type="synonym">Physalaemus pustulosus</name>
    <dbReference type="NCBI Taxonomy" id="76066"/>
    <lineage>
        <taxon>Eukaryota</taxon>
        <taxon>Metazoa</taxon>
        <taxon>Chordata</taxon>
        <taxon>Craniata</taxon>
        <taxon>Vertebrata</taxon>
        <taxon>Euteleostomi</taxon>
        <taxon>Amphibia</taxon>
        <taxon>Batrachia</taxon>
        <taxon>Anura</taxon>
        <taxon>Neobatrachia</taxon>
        <taxon>Hyloidea</taxon>
        <taxon>Leptodactylidae</taxon>
        <taxon>Leiuperinae</taxon>
        <taxon>Engystomops</taxon>
    </lineage>
</organism>
<dbReference type="Proteomes" id="UP000824782">
    <property type="component" value="Unassembled WGS sequence"/>
</dbReference>
<protein>
    <recommendedName>
        <fullName evidence="4">UPAR/Ly6 domain-containing protein</fullName>
    </recommendedName>
</protein>
<dbReference type="CDD" id="cd00117">
    <property type="entry name" value="TFP"/>
    <property type="match status" value="1"/>
</dbReference>
<sequence>MVLNLLLCLLAIACFPGQTQAQKECHACQLKLSSICYLTTSYTAQCQENSNCGITYYSIGGSVAFTRYGCFETQICNTTAQGSGALKALSANTTCCITNYCNGGFTARAPHFAVIGLLSVFLLYITS</sequence>
<feature type="chain" id="PRO_5043933316" description="UPAR/Ly6 domain-containing protein" evidence="1">
    <location>
        <begin position="22"/>
        <end position="127"/>
    </location>
</feature>
<dbReference type="Gene3D" id="2.10.60.10">
    <property type="entry name" value="CD59"/>
    <property type="match status" value="1"/>
</dbReference>
<keyword evidence="1" id="KW-0732">Signal</keyword>
<evidence type="ECO:0000313" key="3">
    <source>
        <dbReference type="Proteomes" id="UP000824782"/>
    </source>
</evidence>
<keyword evidence="3" id="KW-1185">Reference proteome</keyword>
<evidence type="ECO:0000313" key="2">
    <source>
        <dbReference type="EMBL" id="KAG8552832.1"/>
    </source>
</evidence>
<evidence type="ECO:0000256" key="1">
    <source>
        <dbReference type="SAM" id="SignalP"/>
    </source>
</evidence>
<name>A0AAV6ZUX7_ENGPU</name>
<accession>A0AAV6ZUX7</accession>
<gene>
    <name evidence="2" type="ORF">GDO81_003098</name>
</gene>
<dbReference type="EMBL" id="WNYA01000010">
    <property type="protein sequence ID" value="KAG8552832.1"/>
    <property type="molecule type" value="Genomic_DNA"/>
</dbReference>
<proteinExistence type="predicted"/>
<evidence type="ECO:0008006" key="4">
    <source>
        <dbReference type="Google" id="ProtNLM"/>
    </source>
</evidence>